<evidence type="ECO:0000313" key="4">
    <source>
        <dbReference type="Proteomes" id="UP000837801"/>
    </source>
</evidence>
<dbReference type="Pfam" id="PF22534">
    <property type="entry name" value="RFC_C"/>
    <property type="match status" value="1"/>
</dbReference>
<dbReference type="SMART" id="SM00382">
    <property type="entry name" value="AAA"/>
    <property type="match status" value="1"/>
</dbReference>
<dbReference type="InterPro" id="IPR003593">
    <property type="entry name" value="AAA+_ATPase"/>
</dbReference>
<dbReference type="GO" id="GO:0006281">
    <property type="term" value="P:DNA repair"/>
    <property type="evidence" value="ECO:0007669"/>
    <property type="project" value="TreeGrafter"/>
</dbReference>
<comment type="caution">
    <text evidence="3">The sequence shown here is derived from an EMBL/GenBank/DDBJ whole genome shotgun (WGS) entry which is preliminary data.</text>
</comment>
<dbReference type="Gene3D" id="1.20.272.10">
    <property type="match status" value="1"/>
</dbReference>
<dbReference type="CDD" id="cd00009">
    <property type="entry name" value="AAA"/>
    <property type="match status" value="1"/>
</dbReference>
<dbReference type="GO" id="GO:0031390">
    <property type="term" value="C:Ctf18 RFC-like complex"/>
    <property type="evidence" value="ECO:0007669"/>
    <property type="project" value="TreeGrafter"/>
</dbReference>
<feature type="domain" description="AAA+ ATPase" evidence="2">
    <location>
        <begin position="66"/>
        <end position="235"/>
    </location>
</feature>
<dbReference type="Pfam" id="PF21960">
    <property type="entry name" value="RCF1-5-like_lid"/>
    <property type="match status" value="1"/>
</dbReference>
<dbReference type="Gene3D" id="3.40.50.300">
    <property type="entry name" value="P-loop containing nucleotide triphosphate hydrolases"/>
    <property type="match status" value="1"/>
</dbReference>
<keyword evidence="4" id="KW-1185">Reference proteome</keyword>
<evidence type="ECO:0000259" key="2">
    <source>
        <dbReference type="SMART" id="SM00382"/>
    </source>
</evidence>
<protein>
    <submittedName>
        <fullName evidence="3">Replication factor C subunit 5</fullName>
    </submittedName>
</protein>
<evidence type="ECO:0000256" key="1">
    <source>
        <dbReference type="ARBA" id="ARBA00022705"/>
    </source>
</evidence>
<dbReference type="PANTHER" id="PTHR11669:SF1">
    <property type="entry name" value="REPLICATION FACTOR C SUBUNIT 3"/>
    <property type="match status" value="1"/>
</dbReference>
<sequence length="408" mass="45303">MSKGPNAFFTNLFGRNLALSDHLTLLLGAKFTMSLWVDKYRPRSLDQLSYHPTITQNLKALASTGDFPHLLVYGPTGSGKKTRIYATLHELFGPGIEKLKIDVKTFVTSSNRKLEFNVLSSPYHLEITPSDMGNNDRVVIQDLLKDVASTEQVDFTNQQQQIKGANGSSSAAGSKHRFKVVIINEADSLSRDAQAALRRTMEKYSSNIRLIMISNTTSNIIAPIKSRTLLVRIPAPSTQEVSAVLSHIAKKEAVKFSSPNEPEINQFLEDIAHNCERNLRKAMLCFETISMQNESISLNSSNSIIKLDWEVIIEQLSKSILTNRTVANLAKVRVVFYELLSHCIPARVILKNLLFCLVQAVGVNKSKIVGELVSVGSVFDERLSLGQKSIFHLEGFAAKSMVILEKAK</sequence>
<gene>
    <name evidence="3" type="ORF">CLIB1423_16S01772</name>
</gene>
<dbReference type="InterPro" id="IPR027417">
    <property type="entry name" value="P-loop_NTPase"/>
</dbReference>
<dbReference type="InterPro" id="IPR008921">
    <property type="entry name" value="DNA_pol3_clamp-load_cplx_C"/>
</dbReference>
<dbReference type="GO" id="GO:0006271">
    <property type="term" value="P:DNA strand elongation involved in DNA replication"/>
    <property type="evidence" value="ECO:0007669"/>
    <property type="project" value="UniProtKB-ARBA"/>
</dbReference>
<reference evidence="3" key="1">
    <citation type="submission" date="2022-03" db="EMBL/GenBank/DDBJ databases">
        <authorList>
            <person name="Legras J.-L."/>
            <person name="Devillers H."/>
            <person name="Grondin C."/>
        </authorList>
    </citation>
    <scope>NUCLEOTIDE SEQUENCE</scope>
    <source>
        <strain evidence="3">CLIB 1423</strain>
    </source>
</reference>
<dbReference type="FunFam" id="1.10.8.60:FF:000030">
    <property type="entry name" value="replication factor C subunit 3"/>
    <property type="match status" value="1"/>
</dbReference>
<dbReference type="Gene3D" id="1.10.8.60">
    <property type="match status" value="1"/>
</dbReference>
<dbReference type="AlphaFoldDB" id="A0A9P0QSZ2"/>
<name>A0A9P0QSZ2_9ASCO</name>
<dbReference type="GO" id="GO:0031389">
    <property type="term" value="C:Rad17 RFC-like complex"/>
    <property type="evidence" value="ECO:0007669"/>
    <property type="project" value="TreeGrafter"/>
</dbReference>
<organism evidence="3 4">
    <name type="scientific">[Candida] railenensis</name>
    <dbReference type="NCBI Taxonomy" id="45579"/>
    <lineage>
        <taxon>Eukaryota</taxon>
        <taxon>Fungi</taxon>
        <taxon>Dikarya</taxon>
        <taxon>Ascomycota</taxon>
        <taxon>Saccharomycotina</taxon>
        <taxon>Pichiomycetes</taxon>
        <taxon>Debaryomycetaceae</taxon>
        <taxon>Kurtzmaniella</taxon>
    </lineage>
</organism>
<dbReference type="GO" id="GO:0003677">
    <property type="term" value="F:DNA binding"/>
    <property type="evidence" value="ECO:0007669"/>
    <property type="project" value="InterPro"/>
</dbReference>
<dbReference type="Pfam" id="PF13177">
    <property type="entry name" value="DNA_pol3_delta2"/>
    <property type="match status" value="1"/>
</dbReference>
<dbReference type="SUPFAM" id="SSF48019">
    <property type="entry name" value="post-AAA+ oligomerization domain-like"/>
    <property type="match status" value="1"/>
</dbReference>
<dbReference type="OrthoDB" id="761538at2759"/>
<dbReference type="Proteomes" id="UP000837801">
    <property type="component" value="Unassembled WGS sequence"/>
</dbReference>
<keyword evidence="1" id="KW-0235">DNA replication</keyword>
<dbReference type="GO" id="GO:0031391">
    <property type="term" value="C:Elg1 RFC-like complex"/>
    <property type="evidence" value="ECO:0007669"/>
    <property type="project" value="TreeGrafter"/>
</dbReference>
<accession>A0A9P0QSZ2</accession>
<dbReference type="FunFam" id="3.40.50.300:FF:000136">
    <property type="entry name" value="Replication factor C subunit 5"/>
    <property type="match status" value="1"/>
</dbReference>
<dbReference type="SUPFAM" id="SSF52540">
    <property type="entry name" value="P-loop containing nucleoside triphosphate hydrolases"/>
    <property type="match status" value="1"/>
</dbReference>
<dbReference type="GO" id="GO:0005663">
    <property type="term" value="C:DNA replication factor C complex"/>
    <property type="evidence" value="ECO:0007669"/>
    <property type="project" value="TreeGrafter"/>
</dbReference>
<dbReference type="GO" id="GO:0003689">
    <property type="term" value="F:DNA clamp loader activity"/>
    <property type="evidence" value="ECO:0007669"/>
    <property type="project" value="TreeGrafter"/>
</dbReference>
<dbReference type="InterPro" id="IPR050238">
    <property type="entry name" value="DNA_Rep/Repair_Clamp_Loader"/>
</dbReference>
<evidence type="ECO:0000313" key="3">
    <source>
        <dbReference type="EMBL" id="CAH2354397.1"/>
    </source>
</evidence>
<dbReference type="PANTHER" id="PTHR11669">
    <property type="entry name" value="REPLICATION FACTOR C / DNA POLYMERASE III GAMMA-TAU SUBUNIT"/>
    <property type="match status" value="1"/>
</dbReference>
<proteinExistence type="predicted"/>
<dbReference type="EMBL" id="CAKXYY010000016">
    <property type="protein sequence ID" value="CAH2354397.1"/>
    <property type="molecule type" value="Genomic_DNA"/>
</dbReference>